<dbReference type="RefSeq" id="WP_089971556.1">
    <property type="nucleotide sequence ID" value="NZ_FOCQ01000015.1"/>
</dbReference>
<sequence>MAYQKLGRDSAARKAMFRDLVTDLIINERIETTEAKAKEVRSIAEKLITLGKRGDLHARRQAAAYVRTTRSNTVKDGEEVTHNKHVDAVKKLFDEIAPRYQERNGGYTRILKLGPRRGDGAPMVYLELVK</sequence>
<evidence type="ECO:0000256" key="3">
    <source>
        <dbReference type="ARBA" id="ARBA00023274"/>
    </source>
</evidence>
<dbReference type="STRING" id="1173111.SAMN05444955_115111"/>
<dbReference type="PANTHER" id="PTHR14413:SF16">
    <property type="entry name" value="LARGE RIBOSOMAL SUBUNIT PROTEIN BL17M"/>
    <property type="match status" value="1"/>
</dbReference>
<protein>
    <recommendedName>
        <fullName evidence="4">Large ribosomal subunit protein bL17</fullName>
    </recommendedName>
</protein>
<keyword evidence="3 4" id="KW-0687">Ribonucleoprotein</keyword>
<dbReference type="NCBIfam" id="TIGR00059">
    <property type="entry name" value="L17"/>
    <property type="match status" value="1"/>
</dbReference>
<dbReference type="EMBL" id="FOCQ01000015">
    <property type="protein sequence ID" value="SEN61434.1"/>
    <property type="molecule type" value="Genomic_DNA"/>
</dbReference>
<dbReference type="InterPro" id="IPR000456">
    <property type="entry name" value="Ribosomal_bL17"/>
</dbReference>
<evidence type="ECO:0000256" key="2">
    <source>
        <dbReference type="ARBA" id="ARBA00022980"/>
    </source>
</evidence>
<comment type="similarity">
    <text evidence="1 4 5">Belongs to the bacterial ribosomal protein bL17 family.</text>
</comment>
<dbReference type="GO" id="GO:0022625">
    <property type="term" value="C:cytosolic large ribosomal subunit"/>
    <property type="evidence" value="ECO:0007669"/>
    <property type="project" value="TreeGrafter"/>
</dbReference>
<reference evidence="6 7" key="1">
    <citation type="submission" date="2016-10" db="EMBL/GenBank/DDBJ databases">
        <authorList>
            <person name="de Groot N.N."/>
        </authorList>
    </citation>
    <scope>NUCLEOTIDE SEQUENCE [LARGE SCALE GENOMIC DNA]</scope>
    <source>
        <strain evidence="6 7">DSM 46701</strain>
    </source>
</reference>
<comment type="subunit">
    <text evidence="4">Part of the 50S ribosomal subunit. Contacts protein L32.</text>
</comment>
<dbReference type="PANTHER" id="PTHR14413">
    <property type="entry name" value="RIBOSOMAL PROTEIN L17"/>
    <property type="match status" value="1"/>
</dbReference>
<evidence type="ECO:0000313" key="6">
    <source>
        <dbReference type="EMBL" id="SEN61434.1"/>
    </source>
</evidence>
<dbReference type="FunFam" id="3.90.1030.10:FF:000002">
    <property type="entry name" value="50S ribosomal protein L17"/>
    <property type="match status" value="1"/>
</dbReference>
<dbReference type="GO" id="GO:0003735">
    <property type="term" value="F:structural constituent of ribosome"/>
    <property type="evidence" value="ECO:0007669"/>
    <property type="project" value="InterPro"/>
</dbReference>
<proteinExistence type="inferred from homology"/>
<evidence type="ECO:0000256" key="4">
    <source>
        <dbReference type="HAMAP-Rule" id="MF_01368"/>
    </source>
</evidence>
<dbReference type="InterPro" id="IPR047859">
    <property type="entry name" value="Ribosomal_bL17_CS"/>
</dbReference>
<dbReference type="Pfam" id="PF01196">
    <property type="entry name" value="Ribosomal_L17"/>
    <property type="match status" value="1"/>
</dbReference>
<keyword evidence="2 4" id="KW-0689">Ribosomal protein</keyword>
<evidence type="ECO:0000256" key="1">
    <source>
        <dbReference type="ARBA" id="ARBA00008777"/>
    </source>
</evidence>
<dbReference type="SUPFAM" id="SSF64263">
    <property type="entry name" value="Prokaryotic ribosomal protein L17"/>
    <property type="match status" value="1"/>
</dbReference>
<gene>
    <name evidence="4" type="primary">rplQ</name>
    <name evidence="6" type="ORF">SAMN05444955_115111</name>
</gene>
<name>A0A1H8HZL7_9BACL</name>
<keyword evidence="7" id="KW-1185">Reference proteome</keyword>
<dbReference type="HAMAP" id="MF_01368">
    <property type="entry name" value="Ribosomal_bL17"/>
    <property type="match status" value="1"/>
</dbReference>
<dbReference type="PROSITE" id="PS01167">
    <property type="entry name" value="RIBOSOMAL_L17"/>
    <property type="match status" value="1"/>
</dbReference>
<organism evidence="6 7">
    <name type="scientific">Lihuaxuella thermophila</name>
    <dbReference type="NCBI Taxonomy" id="1173111"/>
    <lineage>
        <taxon>Bacteria</taxon>
        <taxon>Bacillati</taxon>
        <taxon>Bacillota</taxon>
        <taxon>Bacilli</taxon>
        <taxon>Bacillales</taxon>
        <taxon>Thermoactinomycetaceae</taxon>
        <taxon>Lihuaxuella</taxon>
    </lineage>
</organism>
<dbReference type="Proteomes" id="UP000199695">
    <property type="component" value="Unassembled WGS sequence"/>
</dbReference>
<evidence type="ECO:0000313" key="7">
    <source>
        <dbReference type="Proteomes" id="UP000199695"/>
    </source>
</evidence>
<dbReference type="OrthoDB" id="9809073at2"/>
<dbReference type="AlphaFoldDB" id="A0A1H8HZL7"/>
<accession>A0A1H8HZL7</accession>
<dbReference type="GO" id="GO:0006412">
    <property type="term" value="P:translation"/>
    <property type="evidence" value="ECO:0007669"/>
    <property type="project" value="UniProtKB-UniRule"/>
</dbReference>
<dbReference type="Gene3D" id="3.90.1030.10">
    <property type="entry name" value="Ribosomal protein L17"/>
    <property type="match status" value="1"/>
</dbReference>
<dbReference type="InterPro" id="IPR036373">
    <property type="entry name" value="Ribosomal_bL17_sf"/>
</dbReference>
<evidence type="ECO:0000256" key="5">
    <source>
        <dbReference type="RuleBase" id="RU000660"/>
    </source>
</evidence>